<feature type="domain" description="4Fe-4S ferredoxin-type" evidence="8">
    <location>
        <begin position="225"/>
        <end position="253"/>
    </location>
</feature>
<dbReference type="Proteomes" id="UP001140258">
    <property type="component" value="Unassembled WGS sequence"/>
</dbReference>
<comment type="caution">
    <text evidence="9">The sequence shown here is derived from an EMBL/GenBank/DDBJ whole genome shotgun (WGS) entry which is preliminary data.</text>
</comment>
<dbReference type="PANTHER" id="PTHR43687:SF6">
    <property type="entry name" value="L-ASPARTATE SEMIALDEHYDE SULFURTRANSFERASE IRON-SULFUR SUBUNIT"/>
    <property type="match status" value="1"/>
</dbReference>
<dbReference type="InterPro" id="IPR017900">
    <property type="entry name" value="4Fe4S_Fe_S_CS"/>
</dbReference>
<evidence type="ECO:0000313" key="10">
    <source>
        <dbReference type="Proteomes" id="UP001140258"/>
    </source>
</evidence>
<dbReference type="InterPro" id="IPR050572">
    <property type="entry name" value="Fe-S_Ferredoxin"/>
</dbReference>
<accession>A0ABT2EX26</accession>
<sequence length="253" mass="28433">MIKIKKPVDELVDVISKDLKYTKEEIKGQLTDGLKIPLQKNLYIQPKKCVHCELCLEACPVNAIEKPNLKNSAKIISEKCIKCEICAKTCPVGAIEVLMGEAFLDDDKENVIYNIEEMPVEHRKLKLVKHNLDMDKCIKCAICERFCAPKAINVERKVSIDVNEDLCMGCTACEKVCPVNAITVDYEISDINFEDEFLVDNDKCIDCMVCYDLCPVSAISYNGKIEIDEKTCVHCSICEKNCPVSAISKIVNK</sequence>
<evidence type="ECO:0000313" key="9">
    <source>
        <dbReference type="EMBL" id="MCS3922504.1"/>
    </source>
</evidence>
<dbReference type="PANTHER" id="PTHR43687">
    <property type="entry name" value="ADENYLYLSULFATE REDUCTASE, BETA SUBUNIT"/>
    <property type="match status" value="1"/>
</dbReference>
<evidence type="ECO:0000259" key="8">
    <source>
        <dbReference type="PROSITE" id="PS51379"/>
    </source>
</evidence>
<evidence type="ECO:0000256" key="7">
    <source>
        <dbReference type="ARBA" id="ARBA00023014"/>
    </source>
</evidence>
<reference evidence="9" key="1">
    <citation type="submission" date="2022-08" db="EMBL/GenBank/DDBJ databases">
        <title>Genomic Encyclopedia of Type Strains, Phase V (KMG-V): Genome sequencing to study the core and pangenomes of soil and plant-associated prokaryotes.</title>
        <authorList>
            <person name="Whitman W."/>
        </authorList>
    </citation>
    <scope>NUCLEOTIDE SEQUENCE</scope>
    <source>
        <strain evidence="9">PS</strain>
    </source>
</reference>
<dbReference type="SUPFAM" id="SSF54862">
    <property type="entry name" value="4Fe-4S ferredoxins"/>
    <property type="match status" value="2"/>
</dbReference>
<evidence type="ECO:0000256" key="2">
    <source>
        <dbReference type="ARBA" id="ARBA00022485"/>
    </source>
</evidence>
<proteinExistence type="predicted"/>
<keyword evidence="7" id="KW-0411">Iron-sulfur</keyword>
<evidence type="ECO:0000256" key="6">
    <source>
        <dbReference type="ARBA" id="ARBA00023004"/>
    </source>
</evidence>
<evidence type="ECO:0000256" key="3">
    <source>
        <dbReference type="ARBA" id="ARBA00022723"/>
    </source>
</evidence>
<keyword evidence="3" id="KW-0479">Metal-binding</keyword>
<gene>
    <name evidence="9" type="ORF">M2325_001200</name>
</gene>
<feature type="domain" description="4Fe-4S ferredoxin-type" evidence="8">
    <location>
        <begin position="40"/>
        <end position="69"/>
    </location>
</feature>
<dbReference type="EMBL" id="JANUCQ010000003">
    <property type="protein sequence ID" value="MCS3922504.1"/>
    <property type="molecule type" value="Genomic_DNA"/>
</dbReference>
<evidence type="ECO:0000256" key="4">
    <source>
        <dbReference type="ARBA" id="ARBA00022737"/>
    </source>
</evidence>
<organism evidence="9 10">
    <name type="scientific">Methanococcus voltae PS</name>
    <dbReference type="NCBI Taxonomy" id="523842"/>
    <lineage>
        <taxon>Archaea</taxon>
        <taxon>Methanobacteriati</taxon>
        <taxon>Methanobacteriota</taxon>
        <taxon>Methanomada group</taxon>
        <taxon>Methanococci</taxon>
        <taxon>Methanococcales</taxon>
        <taxon>Methanococcaceae</taxon>
        <taxon>Methanococcus</taxon>
    </lineage>
</organism>
<dbReference type="InterPro" id="IPR017896">
    <property type="entry name" value="4Fe4S_Fe-S-bd"/>
</dbReference>
<evidence type="ECO:0000256" key="1">
    <source>
        <dbReference type="ARBA" id="ARBA00022448"/>
    </source>
</evidence>
<feature type="domain" description="4Fe-4S ferredoxin-type" evidence="8">
    <location>
        <begin position="195"/>
        <end position="224"/>
    </location>
</feature>
<name>A0ABT2EX26_METVO</name>
<keyword evidence="5" id="KW-0249">Electron transport</keyword>
<protein>
    <submittedName>
        <fullName evidence="9">Ferredoxin</fullName>
    </submittedName>
</protein>
<feature type="domain" description="4Fe-4S ferredoxin-type" evidence="8">
    <location>
        <begin position="71"/>
        <end position="100"/>
    </location>
</feature>
<keyword evidence="6" id="KW-0408">Iron</keyword>
<keyword evidence="10" id="KW-1185">Reference proteome</keyword>
<dbReference type="RefSeq" id="WP_259052068.1">
    <property type="nucleotide sequence ID" value="NZ_JANUCQ010000003.1"/>
</dbReference>
<keyword evidence="2" id="KW-0004">4Fe-4S</keyword>
<feature type="domain" description="4Fe-4S ferredoxin-type" evidence="8">
    <location>
        <begin position="158"/>
        <end position="187"/>
    </location>
</feature>
<keyword evidence="1" id="KW-0813">Transport</keyword>
<dbReference type="PROSITE" id="PS00198">
    <property type="entry name" value="4FE4S_FER_1"/>
    <property type="match status" value="4"/>
</dbReference>
<dbReference type="Gene3D" id="3.30.70.3270">
    <property type="match status" value="1"/>
</dbReference>
<dbReference type="CDD" id="cd10549">
    <property type="entry name" value="MtMvhB_like"/>
    <property type="match status" value="2"/>
</dbReference>
<dbReference type="Pfam" id="PF12838">
    <property type="entry name" value="Fer4_7"/>
    <property type="match status" value="2"/>
</dbReference>
<dbReference type="Pfam" id="PF14697">
    <property type="entry name" value="Fer4_21"/>
    <property type="match status" value="1"/>
</dbReference>
<dbReference type="PROSITE" id="PS51379">
    <property type="entry name" value="4FE4S_FER_2"/>
    <property type="match status" value="6"/>
</dbReference>
<evidence type="ECO:0000256" key="5">
    <source>
        <dbReference type="ARBA" id="ARBA00022982"/>
    </source>
</evidence>
<keyword evidence="4" id="KW-0677">Repeat</keyword>
<feature type="domain" description="4Fe-4S ferredoxin-type" evidence="8">
    <location>
        <begin position="128"/>
        <end position="157"/>
    </location>
</feature>
<dbReference type="Gene3D" id="3.30.70.20">
    <property type="match status" value="3"/>
</dbReference>